<name>A0A158DFR6_9BURK</name>
<keyword evidence="2" id="KW-1185">Reference proteome</keyword>
<evidence type="ECO:0000313" key="2">
    <source>
        <dbReference type="Proteomes" id="UP000071859"/>
    </source>
</evidence>
<proteinExistence type="predicted"/>
<dbReference type="EMBL" id="FCOX02000031">
    <property type="protein sequence ID" value="SAK93492.1"/>
    <property type="molecule type" value="Genomic_DNA"/>
</dbReference>
<reference evidence="1" key="1">
    <citation type="submission" date="2016-01" db="EMBL/GenBank/DDBJ databases">
        <authorList>
            <person name="Peeters C."/>
        </authorList>
    </citation>
    <scope>NUCLEOTIDE SEQUENCE</scope>
    <source>
        <strain evidence="1">LMG 29321</strain>
    </source>
</reference>
<accession>A0A158DFR6</accession>
<sequence>MKRLTSEVLYHPLVAQSTFYLTDVLSRTDLGLSGALFVLAARWIARFLRERRSDPA</sequence>
<dbReference type="RefSeq" id="WP_157697619.1">
    <property type="nucleotide sequence ID" value="NZ_FCOX02000031.1"/>
</dbReference>
<comment type="caution">
    <text evidence="1">The sequence shown here is derived from an EMBL/GenBank/DDBJ whole genome shotgun (WGS) entry which is preliminary data.</text>
</comment>
<dbReference type="OrthoDB" id="9134890at2"/>
<dbReference type="AlphaFoldDB" id="A0A158DFR6"/>
<protein>
    <submittedName>
        <fullName evidence="1">Uncharacterized protein</fullName>
    </submittedName>
</protein>
<dbReference type="Proteomes" id="UP000071859">
    <property type="component" value="Unassembled WGS sequence"/>
</dbReference>
<organism evidence="1 2">
    <name type="scientific">Caballeronia calidae</name>
    <dbReference type="NCBI Taxonomy" id="1777139"/>
    <lineage>
        <taxon>Bacteria</taxon>
        <taxon>Pseudomonadati</taxon>
        <taxon>Pseudomonadota</taxon>
        <taxon>Betaproteobacteria</taxon>
        <taxon>Burkholderiales</taxon>
        <taxon>Burkholderiaceae</taxon>
        <taxon>Caballeronia</taxon>
    </lineage>
</organism>
<gene>
    <name evidence="1" type="ORF">AWB78_05134</name>
</gene>
<evidence type="ECO:0000313" key="1">
    <source>
        <dbReference type="EMBL" id="SAK93492.1"/>
    </source>
</evidence>